<name>A0AA88GZ04_NAELO</name>
<proteinExistence type="predicted"/>
<evidence type="ECO:0000259" key="3">
    <source>
        <dbReference type="PROSITE" id="PS50004"/>
    </source>
</evidence>
<dbReference type="AlphaFoldDB" id="A0AA88GZ04"/>
<feature type="domain" description="C2" evidence="3">
    <location>
        <begin position="1"/>
        <end position="113"/>
    </location>
</feature>
<dbReference type="CDD" id="cd00030">
    <property type="entry name" value="C2"/>
    <property type="match status" value="1"/>
</dbReference>
<protein>
    <recommendedName>
        <fullName evidence="3">C2 domain-containing protein</fullName>
    </recommendedName>
</protein>
<gene>
    <name evidence="4" type="ORF">C9374_013300</name>
</gene>
<dbReference type="InterPro" id="IPR000008">
    <property type="entry name" value="C2_dom"/>
</dbReference>
<evidence type="ECO:0000313" key="4">
    <source>
        <dbReference type="EMBL" id="KAG2391815.1"/>
    </source>
</evidence>
<evidence type="ECO:0000256" key="2">
    <source>
        <dbReference type="ARBA" id="ARBA00022837"/>
    </source>
</evidence>
<dbReference type="PANTHER" id="PTHR45911">
    <property type="entry name" value="C2 DOMAIN-CONTAINING PROTEIN"/>
    <property type="match status" value="1"/>
</dbReference>
<evidence type="ECO:0000313" key="5">
    <source>
        <dbReference type="Proteomes" id="UP000816034"/>
    </source>
</evidence>
<comment type="caution">
    <text evidence="4">The sequence shown here is derived from an EMBL/GenBank/DDBJ whole genome shotgun (WGS) entry which is preliminary data.</text>
</comment>
<organism evidence="4 5">
    <name type="scientific">Naegleria lovaniensis</name>
    <name type="common">Amoeba</name>
    <dbReference type="NCBI Taxonomy" id="51637"/>
    <lineage>
        <taxon>Eukaryota</taxon>
        <taxon>Discoba</taxon>
        <taxon>Heterolobosea</taxon>
        <taxon>Tetramitia</taxon>
        <taxon>Eutetramitia</taxon>
        <taxon>Vahlkampfiidae</taxon>
        <taxon>Naegleria</taxon>
    </lineage>
</organism>
<dbReference type="InterPro" id="IPR035892">
    <property type="entry name" value="C2_domain_sf"/>
</dbReference>
<dbReference type="PROSITE" id="PS50004">
    <property type="entry name" value="C2"/>
    <property type="match status" value="1"/>
</dbReference>
<dbReference type="SUPFAM" id="SSF49562">
    <property type="entry name" value="C2 domain (Calcium/lipid-binding domain, CaLB)"/>
    <property type="match status" value="1"/>
</dbReference>
<sequence>MNQNKCFTINDRLILTVESASHLASSDLNGYSDPFVDIILNKYLERRTKIIKKNLNPIWNDTFVFYYMVNEKGPVTLDFEIYDWDRFTRNDFLGRATLALNPETTERGKSYSVELPLKDAKSGSLKIRYKVECYEPNKVLSTPEVPSLWPVTDFKFVTDQPFSQFFRPCIPKEFVLVSGDTYPCKEESFNTVFMNPQSGDVISITYHHMGPHVSFVEAEKKLMDEYLKSLKDGALKSPNGMFEIICRDEDVTHNFSKCPFTQAFESRCLTTSAGQHVICVCLTCGYACRVLINYVWISHGFILPESKYSTLLQVATRSEVQADSSNIEEPPTILP</sequence>
<keyword evidence="1" id="KW-0479">Metal-binding</keyword>
<dbReference type="Pfam" id="PF00168">
    <property type="entry name" value="C2"/>
    <property type="match status" value="1"/>
</dbReference>
<evidence type="ECO:0000256" key="1">
    <source>
        <dbReference type="ARBA" id="ARBA00022723"/>
    </source>
</evidence>
<dbReference type="Proteomes" id="UP000816034">
    <property type="component" value="Unassembled WGS sequence"/>
</dbReference>
<dbReference type="GO" id="GO:0046872">
    <property type="term" value="F:metal ion binding"/>
    <property type="evidence" value="ECO:0007669"/>
    <property type="project" value="UniProtKB-KW"/>
</dbReference>
<accession>A0AA88GZ04</accession>
<dbReference type="Gene3D" id="2.60.40.150">
    <property type="entry name" value="C2 domain"/>
    <property type="match status" value="1"/>
</dbReference>
<keyword evidence="2" id="KW-0106">Calcium</keyword>
<dbReference type="RefSeq" id="XP_044553709.1">
    <property type="nucleotide sequence ID" value="XM_044689162.1"/>
</dbReference>
<dbReference type="SMART" id="SM00239">
    <property type="entry name" value="C2"/>
    <property type="match status" value="1"/>
</dbReference>
<dbReference type="GeneID" id="68105753"/>
<dbReference type="PRINTS" id="PR00360">
    <property type="entry name" value="C2DOMAIN"/>
</dbReference>
<keyword evidence="5" id="KW-1185">Reference proteome</keyword>
<dbReference type="EMBL" id="PYSW02000006">
    <property type="protein sequence ID" value="KAG2391815.1"/>
    <property type="molecule type" value="Genomic_DNA"/>
</dbReference>
<reference evidence="4 5" key="1">
    <citation type="journal article" date="2018" name="BMC Genomics">
        <title>The genome of Naegleria lovaniensis, the basis for a comparative approach to unravel pathogenicity factors of the human pathogenic amoeba N. fowleri.</title>
        <authorList>
            <person name="Liechti N."/>
            <person name="Schurch N."/>
            <person name="Bruggmann R."/>
            <person name="Wittwer M."/>
        </authorList>
    </citation>
    <scope>NUCLEOTIDE SEQUENCE [LARGE SCALE GENOMIC DNA]</scope>
    <source>
        <strain evidence="4 5">ATCC 30569</strain>
    </source>
</reference>